<gene>
    <name evidence="1" type="ORF">APZ42_016826</name>
</gene>
<dbReference type="EMBL" id="LRGB01000642">
    <property type="protein sequence ID" value="KZS17245.1"/>
    <property type="molecule type" value="Genomic_DNA"/>
</dbReference>
<evidence type="ECO:0000313" key="2">
    <source>
        <dbReference type="Proteomes" id="UP000076858"/>
    </source>
</evidence>
<evidence type="ECO:0000313" key="1">
    <source>
        <dbReference type="EMBL" id="KZS17245.1"/>
    </source>
</evidence>
<reference evidence="1 2" key="1">
    <citation type="submission" date="2016-03" db="EMBL/GenBank/DDBJ databases">
        <title>EvidentialGene: Evidence-directed Construction of Genes on Genomes.</title>
        <authorList>
            <person name="Gilbert D.G."/>
            <person name="Choi J.-H."/>
            <person name="Mockaitis K."/>
            <person name="Colbourne J."/>
            <person name="Pfrender M."/>
        </authorList>
    </citation>
    <scope>NUCLEOTIDE SEQUENCE [LARGE SCALE GENOMIC DNA]</scope>
    <source>
        <strain evidence="1 2">Xinb3</strain>
        <tissue evidence="1">Complete organism</tissue>
    </source>
</reference>
<name>A0A165A6Y1_9CRUS</name>
<accession>A0A165A6Y1</accession>
<sequence length="63" mass="7365">MCIHRRRQRRGVCIERRKKMALVIYTQRTGKSSFLFPNSFGVMEQAKIDGNIRREKEGASGHK</sequence>
<proteinExistence type="predicted"/>
<protein>
    <submittedName>
        <fullName evidence="1">Uncharacterized protein</fullName>
    </submittedName>
</protein>
<dbReference type="AlphaFoldDB" id="A0A165A6Y1"/>
<organism evidence="1 2">
    <name type="scientific">Daphnia magna</name>
    <dbReference type="NCBI Taxonomy" id="35525"/>
    <lineage>
        <taxon>Eukaryota</taxon>
        <taxon>Metazoa</taxon>
        <taxon>Ecdysozoa</taxon>
        <taxon>Arthropoda</taxon>
        <taxon>Crustacea</taxon>
        <taxon>Branchiopoda</taxon>
        <taxon>Diplostraca</taxon>
        <taxon>Cladocera</taxon>
        <taxon>Anomopoda</taxon>
        <taxon>Daphniidae</taxon>
        <taxon>Daphnia</taxon>
    </lineage>
</organism>
<keyword evidence="2" id="KW-1185">Reference proteome</keyword>
<dbReference type="Proteomes" id="UP000076858">
    <property type="component" value="Unassembled WGS sequence"/>
</dbReference>
<comment type="caution">
    <text evidence="1">The sequence shown here is derived from an EMBL/GenBank/DDBJ whole genome shotgun (WGS) entry which is preliminary data.</text>
</comment>